<dbReference type="AlphaFoldDB" id="A0A2D2D4S7"/>
<evidence type="ECO:0000313" key="2">
    <source>
        <dbReference type="Proteomes" id="UP000230709"/>
    </source>
</evidence>
<evidence type="ECO:0000313" key="1">
    <source>
        <dbReference type="EMBL" id="ATQ70018.1"/>
    </source>
</evidence>
<proteinExistence type="predicted"/>
<name>A0A2D2D4S7_METT3</name>
<accession>A0A2D2D4S7</accession>
<sequence length="62" mass="6505">MVLVAAMSVNSIVTRAQAATGACVSLRRFRRDATTECSADAVLGRSESKTCAMLGAERAQSQ</sequence>
<reference evidence="2" key="1">
    <citation type="submission" date="2017-10" db="EMBL/GenBank/DDBJ databases">
        <title>Completed PacBio SMRT sequence of Methylosinus trichosporium OB3b reveals presence of a third large plasmid.</title>
        <authorList>
            <person name="Charles T.C."/>
            <person name="Lynch M.D.J."/>
            <person name="Heil J.R."/>
            <person name="Cheng J."/>
        </authorList>
    </citation>
    <scope>NUCLEOTIDE SEQUENCE [LARGE SCALE GENOMIC DNA]</scope>
    <source>
        <strain evidence="2">OB3b</strain>
    </source>
</reference>
<organism evidence="1 2">
    <name type="scientific">Methylosinus trichosporium (strain ATCC 35070 / NCIMB 11131 / UNIQEM 75 / OB3b)</name>
    <dbReference type="NCBI Taxonomy" id="595536"/>
    <lineage>
        <taxon>Bacteria</taxon>
        <taxon>Pseudomonadati</taxon>
        <taxon>Pseudomonadota</taxon>
        <taxon>Alphaproteobacteria</taxon>
        <taxon>Hyphomicrobiales</taxon>
        <taxon>Methylocystaceae</taxon>
        <taxon>Methylosinus</taxon>
    </lineage>
</organism>
<dbReference type="EMBL" id="CP023737">
    <property type="protein sequence ID" value="ATQ70018.1"/>
    <property type="molecule type" value="Genomic_DNA"/>
</dbReference>
<keyword evidence="2" id="KW-1185">Reference proteome</keyword>
<gene>
    <name evidence="1" type="ORF">CQW49_20600</name>
</gene>
<protein>
    <submittedName>
        <fullName evidence="1">Uncharacterized protein</fullName>
    </submittedName>
</protein>
<dbReference type="Proteomes" id="UP000230709">
    <property type="component" value="Chromosome"/>
</dbReference>
<dbReference type="KEGG" id="mtw:CQW49_20600"/>